<dbReference type="InterPro" id="IPR001254">
    <property type="entry name" value="Trypsin_dom"/>
</dbReference>
<evidence type="ECO:0000313" key="8">
    <source>
        <dbReference type="Proteomes" id="UP000285060"/>
    </source>
</evidence>
<dbReference type="InterPro" id="IPR050430">
    <property type="entry name" value="Peptidase_S1"/>
</dbReference>
<dbReference type="Pfam" id="PF00089">
    <property type="entry name" value="Trypsin"/>
    <property type="match status" value="1"/>
</dbReference>
<proteinExistence type="inferred from homology"/>
<organism evidence="7 8">
    <name type="scientific">Aphanomyces invadans</name>
    <dbReference type="NCBI Taxonomy" id="157072"/>
    <lineage>
        <taxon>Eukaryota</taxon>
        <taxon>Sar</taxon>
        <taxon>Stramenopiles</taxon>
        <taxon>Oomycota</taxon>
        <taxon>Saprolegniomycetes</taxon>
        <taxon>Saprolegniales</taxon>
        <taxon>Verrucalvaceae</taxon>
        <taxon>Aphanomyces</taxon>
    </lineage>
</organism>
<dbReference type="PRINTS" id="PR00722">
    <property type="entry name" value="CHYMOTRYPSIN"/>
</dbReference>
<dbReference type="GO" id="GO:0006508">
    <property type="term" value="P:proteolysis"/>
    <property type="evidence" value="ECO:0007669"/>
    <property type="project" value="InterPro"/>
</dbReference>
<keyword evidence="5" id="KW-0325">Glycoprotein</keyword>
<dbReference type="CDD" id="cd00190">
    <property type="entry name" value="Tryp_SPc"/>
    <property type="match status" value="1"/>
</dbReference>
<gene>
    <name evidence="7" type="ORF">DYB32_008153</name>
</gene>
<dbReference type="PANTHER" id="PTHR24276">
    <property type="entry name" value="POLYSERASE-RELATED"/>
    <property type="match status" value="1"/>
</dbReference>
<evidence type="ECO:0000256" key="4">
    <source>
        <dbReference type="ARBA" id="ARBA00023157"/>
    </source>
</evidence>
<dbReference type="InterPro" id="IPR043504">
    <property type="entry name" value="Peptidase_S1_PA_chymotrypsin"/>
</dbReference>
<dbReference type="InterPro" id="IPR001314">
    <property type="entry name" value="Peptidase_S1A"/>
</dbReference>
<dbReference type="Proteomes" id="UP000285060">
    <property type="component" value="Unassembled WGS sequence"/>
</dbReference>
<evidence type="ECO:0000256" key="5">
    <source>
        <dbReference type="ARBA" id="ARBA00023180"/>
    </source>
</evidence>
<evidence type="ECO:0000313" key="7">
    <source>
        <dbReference type="EMBL" id="RHY25703.1"/>
    </source>
</evidence>
<comment type="caution">
    <text evidence="7">The sequence shown here is derived from an EMBL/GenBank/DDBJ whole genome shotgun (WGS) entry which is preliminary data.</text>
</comment>
<keyword evidence="8" id="KW-1185">Reference proteome</keyword>
<name>A0A418ALS9_9STRA</name>
<comment type="similarity">
    <text evidence="1">Belongs to the peptidase S1 family.</text>
</comment>
<evidence type="ECO:0000256" key="2">
    <source>
        <dbReference type="ARBA" id="ARBA00022729"/>
    </source>
</evidence>
<accession>A0A418ALS9</accession>
<dbReference type="SMART" id="SM00020">
    <property type="entry name" value="Tryp_SPc"/>
    <property type="match status" value="1"/>
</dbReference>
<keyword evidence="2" id="KW-0732">Signal</keyword>
<dbReference type="EMBL" id="QUSY01001214">
    <property type="protein sequence ID" value="RHY25703.1"/>
    <property type="molecule type" value="Genomic_DNA"/>
</dbReference>
<protein>
    <recommendedName>
        <fullName evidence="6">Peptidase S1 domain-containing protein</fullName>
    </recommendedName>
</protein>
<evidence type="ECO:0000256" key="1">
    <source>
        <dbReference type="ARBA" id="ARBA00007664"/>
    </source>
</evidence>
<evidence type="ECO:0000256" key="3">
    <source>
        <dbReference type="ARBA" id="ARBA00023026"/>
    </source>
</evidence>
<reference evidence="7 8" key="1">
    <citation type="submission" date="2018-08" db="EMBL/GenBank/DDBJ databases">
        <title>Aphanomyces genome sequencing and annotation.</title>
        <authorList>
            <person name="Minardi D."/>
            <person name="Oidtmann B."/>
            <person name="Van Der Giezen M."/>
            <person name="Studholme D.J."/>
        </authorList>
    </citation>
    <scope>NUCLEOTIDE SEQUENCE [LARGE SCALE GENOMIC DNA]</scope>
    <source>
        <strain evidence="7 8">NJM0002</strain>
    </source>
</reference>
<dbReference type="AlphaFoldDB" id="A0A418ALS9"/>
<keyword evidence="4" id="KW-1015">Disulfide bond</keyword>
<dbReference type="GO" id="GO:0004252">
    <property type="term" value="F:serine-type endopeptidase activity"/>
    <property type="evidence" value="ECO:0007669"/>
    <property type="project" value="InterPro"/>
</dbReference>
<feature type="domain" description="Peptidase S1" evidence="6">
    <location>
        <begin position="44"/>
        <end position="270"/>
    </location>
</feature>
<evidence type="ECO:0000259" key="6">
    <source>
        <dbReference type="PROSITE" id="PS50240"/>
    </source>
</evidence>
<dbReference type="PANTHER" id="PTHR24276:SF98">
    <property type="entry name" value="FI18310P1-RELATED"/>
    <property type="match status" value="1"/>
</dbReference>
<dbReference type="SUPFAM" id="SSF50494">
    <property type="entry name" value="Trypsin-like serine proteases"/>
    <property type="match status" value="1"/>
</dbReference>
<sequence>MVGISRRHPFHVDALCCHCAIYADMTSLLALAALSAFAAARPEIFGGIDVPVGEFKYVASLRETEAGPTLCGATLIAPKVLLTSAFCVDLSPNYASIGSHNSIGDKDGERIKIVKKTVHPMYNDELLDYDIAILELETESKFAPVALNSDEYGAIEPGTDSWVRGFGYTSFHAKENSPVLLEAKVNIMSNDECNEAVGKTGKILDSMLCTNVASKGPCDNDYGGPLIIIRDGVEYVAGVSIWTLGCDDPSLPSVYSRVSVASDFIKPFLPETPRIPKPAC</sequence>
<dbReference type="VEuPathDB" id="FungiDB:H310_14264"/>
<dbReference type="InterPro" id="IPR009003">
    <property type="entry name" value="Peptidase_S1_PA"/>
</dbReference>
<dbReference type="Gene3D" id="2.40.10.10">
    <property type="entry name" value="Trypsin-like serine proteases"/>
    <property type="match status" value="1"/>
</dbReference>
<dbReference type="PROSITE" id="PS50240">
    <property type="entry name" value="TRYPSIN_DOM"/>
    <property type="match status" value="1"/>
</dbReference>
<keyword evidence="3" id="KW-0843">Virulence</keyword>